<keyword evidence="1" id="KW-1185">Reference proteome</keyword>
<dbReference type="AlphaFoldDB" id="A0A915KM21"/>
<dbReference type="Proteomes" id="UP000887565">
    <property type="component" value="Unplaced"/>
</dbReference>
<proteinExistence type="predicted"/>
<organism evidence="1 2">
    <name type="scientific">Romanomermis culicivorax</name>
    <name type="common">Nematode worm</name>
    <dbReference type="NCBI Taxonomy" id="13658"/>
    <lineage>
        <taxon>Eukaryota</taxon>
        <taxon>Metazoa</taxon>
        <taxon>Ecdysozoa</taxon>
        <taxon>Nematoda</taxon>
        <taxon>Enoplea</taxon>
        <taxon>Dorylaimia</taxon>
        <taxon>Mermithida</taxon>
        <taxon>Mermithoidea</taxon>
        <taxon>Mermithidae</taxon>
        <taxon>Romanomermis</taxon>
    </lineage>
</organism>
<protein>
    <submittedName>
        <fullName evidence="2">Uncharacterized protein</fullName>
    </submittedName>
</protein>
<name>A0A915KM21_ROMCU</name>
<reference evidence="2" key="1">
    <citation type="submission" date="2022-11" db="UniProtKB">
        <authorList>
            <consortium name="WormBaseParasite"/>
        </authorList>
    </citation>
    <scope>IDENTIFICATION</scope>
</reference>
<accession>A0A915KM21</accession>
<evidence type="ECO:0000313" key="2">
    <source>
        <dbReference type="WBParaSite" id="nRc.2.0.1.t39478-RA"/>
    </source>
</evidence>
<evidence type="ECO:0000313" key="1">
    <source>
        <dbReference type="Proteomes" id="UP000887565"/>
    </source>
</evidence>
<sequence>MKQTSGIGIQGAAALVLAPPPAGGIIDGPAPIDTLIKGGGRGLAKFTRMIGLEGVAPTAPPPLEDAPPSPNSAMRAEYWKRQNLYAQRNFS</sequence>
<dbReference type="WBParaSite" id="nRc.2.0.1.t39478-RA">
    <property type="protein sequence ID" value="nRc.2.0.1.t39478-RA"/>
    <property type="gene ID" value="nRc.2.0.1.g39478"/>
</dbReference>